<dbReference type="Pfam" id="PF09339">
    <property type="entry name" value="HTH_IclR"/>
    <property type="match status" value="1"/>
</dbReference>
<dbReference type="Gene3D" id="1.10.10.10">
    <property type="entry name" value="Winged helix-like DNA-binding domain superfamily/Winged helix DNA-binding domain"/>
    <property type="match status" value="1"/>
</dbReference>
<evidence type="ECO:0000259" key="4">
    <source>
        <dbReference type="PROSITE" id="PS51078"/>
    </source>
</evidence>
<evidence type="ECO:0000256" key="3">
    <source>
        <dbReference type="ARBA" id="ARBA00023163"/>
    </source>
</evidence>
<dbReference type="InterPro" id="IPR005471">
    <property type="entry name" value="Tscrpt_reg_IclR_N"/>
</dbReference>
<dbReference type="Pfam" id="PF01614">
    <property type="entry name" value="IclR_C"/>
    <property type="match status" value="1"/>
</dbReference>
<dbReference type="AlphaFoldDB" id="F0M470"/>
<evidence type="ECO:0000313" key="6">
    <source>
        <dbReference type="Proteomes" id="UP000008639"/>
    </source>
</evidence>
<accession>F0M470</accession>
<dbReference type="SUPFAM" id="SSF55781">
    <property type="entry name" value="GAF domain-like"/>
    <property type="match status" value="1"/>
</dbReference>
<organism evidence="5 6">
    <name type="scientific">Pseudarthrobacter phenanthrenivorans (strain DSM 18606 / JCM 16027 / LMG 23796 / Sphe3)</name>
    <name type="common">Arthrobacter phenanthrenivorans</name>
    <dbReference type="NCBI Taxonomy" id="930171"/>
    <lineage>
        <taxon>Bacteria</taxon>
        <taxon>Bacillati</taxon>
        <taxon>Actinomycetota</taxon>
        <taxon>Actinomycetes</taxon>
        <taxon>Micrococcales</taxon>
        <taxon>Micrococcaceae</taxon>
        <taxon>Pseudarthrobacter</taxon>
    </lineage>
</organism>
<dbReference type="SUPFAM" id="SSF46785">
    <property type="entry name" value="Winged helix' DNA-binding domain"/>
    <property type="match status" value="1"/>
</dbReference>
<dbReference type="InterPro" id="IPR014757">
    <property type="entry name" value="Tscrpt_reg_IclR_C"/>
</dbReference>
<dbReference type="PROSITE" id="PS51257">
    <property type="entry name" value="PROKAR_LIPOPROTEIN"/>
    <property type="match status" value="1"/>
</dbReference>
<dbReference type="GO" id="GO:0045892">
    <property type="term" value="P:negative regulation of DNA-templated transcription"/>
    <property type="evidence" value="ECO:0007669"/>
    <property type="project" value="TreeGrafter"/>
</dbReference>
<sequence precursor="true">MPFRTVAVVLSAGSCRTSAGREAVEEWGEVSGREGQMSVDSSGEASSMAQGLRIVRLVADREKRGRQLLGVSQLAAELDMDQSRVSRLTQELCDLGLLERVDRGPFRIGQRFFSLAASLNTGWVREAKTELEALVASLGLRARLSVRDGYRVILVRSSSNDAVAGSFVKPGMVTPVWCTGAGRALLWDHDRSALDTLLADVNYIGIGGPGAAHSTKEVWDLMARDTATGYVAAVEEFEHDVVELAVPVRDAGGGILASLSVLGSRAEIQPDAGSFAAVLREAAERLGAYRA</sequence>
<keyword evidence="3" id="KW-0804">Transcription</keyword>
<evidence type="ECO:0000313" key="5">
    <source>
        <dbReference type="EMBL" id="ADX72293.1"/>
    </source>
</evidence>
<gene>
    <name evidence="5" type="ordered locus">Asphe3_11110</name>
</gene>
<dbReference type="EMBL" id="CP002379">
    <property type="protein sequence ID" value="ADX72293.1"/>
    <property type="molecule type" value="Genomic_DNA"/>
</dbReference>
<evidence type="ECO:0000256" key="2">
    <source>
        <dbReference type="ARBA" id="ARBA00023125"/>
    </source>
</evidence>
<dbReference type="InterPro" id="IPR036388">
    <property type="entry name" value="WH-like_DNA-bd_sf"/>
</dbReference>
<protein>
    <submittedName>
        <fullName evidence="5">Transcriptional regulator</fullName>
    </submittedName>
</protein>
<feature type="domain" description="IclR-ED" evidence="4">
    <location>
        <begin position="111"/>
        <end position="291"/>
    </location>
</feature>
<proteinExistence type="predicted"/>
<dbReference type="HOGENOM" id="CLU_062618_0_1_11"/>
<keyword evidence="1" id="KW-0805">Transcription regulation</keyword>
<dbReference type="KEGG" id="apn:Asphe3_11110"/>
<dbReference type="PANTHER" id="PTHR30136:SF35">
    <property type="entry name" value="HTH-TYPE TRANSCRIPTIONAL REGULATOR RV1719"/>
    <property type="match status" value="1"/>
</dbReference>
<dbReference type="InterPro" id="IPR029016">
    <property type="entry name" value="GAF-like_dom_sf"/>
</dbReference>
<dbReference type="eggNOG" id="COG1414">
    <property type="taxonomic scope" value="Bacteria"/>
</dbReference>
<dbReference type="InterPro" id="IPR036390">
    <property type="entry name" value="WH_DNA-bd_sf"/>
</dbReference>
<dbReference type="GO" id="GO:0003700">
    <property type="term" value="F:DNA-binding transcription factor activity"/>
    <property type="evidence" value="ECO:0007669"/>
    <property type="project" value="TreeGrafter"/>
</dbReference>
<dbReference type="GO" id="GO:0003677">
    <property type="term" value="F:DNA binding"/>
    <property type="evidence" value="ECO:0007669"/>
    <property type="project" value="UniProtKB-KW"/>
</dbReference>
<name>F0M470_PSEPM</name>
<dbReference type="STRING" id="930171.Asphe3_11110"/>
<evidence type="ECO:0000256" key="1">
    <source>
        <dbReference type="ARBA" id="ARBA00023015"/>
    </source>
</evidence>
<dbReference type="Proteomes" id="UP000008639">
    <property type="component" value="Chromosome"/>
</dbReference>
<dbReference type="PROSITE" id="PS51078">
    <property type="entry name" value="ICLR_ED"/>
    <property type="match status" value="1"/>
</dbReference>
<dbReference type="Gene3D" id="3.30.450.40">
    <property type="match status" value="1"/>
</dbReference>
<dbReference type="PANTHER" id="PTHR30136">
    <property type="entry name" value="HELIX-TURN-HELIX TRANSCRIPTIONAL REGULATOR, ICLR FAMILY"/>
    <property type="match status" value="1"/>
</dbReference>
<keyword evidence="2" id="KW-0238">DNA-binding</keyword>
<dbReference type="InterPro" id="IPR050707">
    <property type="entry name" value="HTH_MetabolicPath_Reg"/>
</dbReference>
<reference evidence="5 6" key="1">
    <citation type="journal article" date="2011" name="Stand. Genomic Sci.">
        <title>Complete genome sequence of Arthrobacter phenanthrenivorans type strain (Sphe3).</title>
        <authorList>
            <person name="Kallimanis A."/>
            <person name="Labutti K.M."/>
            <person name="Lapidus A."/>
            <person name="Clum A."/>
            <person name="Lykidis A."/>
            <person name="Mavromatis K."/>
            <person name="Pagani I."/>
            <person name="Liolios K."/>
            <person name="Ivanova N."/>
            <person name="Goodwin L."/>
            <person name="Pitluck S."/>
            <person name="Chen A."/>
            <person name="Palaniappan K."/>
            <person name="Markowitz V."/>
            <person name="Bristow J."/>
            <person name="Velentzas A.D."/>
            <person name="Perisynakis A."/>
            <person name="Ouzounis C.C."/>
            <person name="Kyrpides N.C."/>
            <person name="Koukkou A.I."/>
            <person name="Drainas C."/>
        </authorList>
    </citation>
    <scope>NUCLEOTIDE SEQUENCE [LARGE SCALE GENOMIC DNA]</scope>
    <source>
        <strain evidence="6">DSM 18606 / JCM 16027 / LMG 23796 / Sphe3</strain>
    </source>
</reference>